<dbReference type="Gene3D" id="3.40.50.1820">
    <property type="entry name" value="alpha/beta hydrolase"/>
    <property type="match status" value="1"/>
</dbReference>
<keyword evidence="11" id="KW-1185">Reference proteome</keyword>
<evidence type="ECO:0000259" key="9">
    <source>
        <dbReference type="Pfam" id="PF22244"/>
    </source>
</evidence>
<dbReference type="EC" id="3.1.1.117" evidence="7"/>
<feature type="domain" description="4-O-methyl-glucuronoyl methylesterase-like" evidence="9">
    <location>
        <begin position="98"/>
        <end position="344"/>
    </location>
</feature>
<dbReference type="SUPFAM" id="SSF53474">
    <property type="entry name" value="alpha/beta-Hydrolases"/>
    <property type="match status" value="1"/>
</dbReference>
<evidence type="ECO:0000256" key="2">
    <source>
        <dbReference type="ARBA" id="ARBA00022487"/>
    </source>
</evidence>
<dbReference type="AlphaFoldDB" id="A0A6A6DR84"/>
<evidence type="ECO:0000256" key="6">
    <source>
        <dbReference type="ARBA" id="ARBA00024511"/>
    </source>
</evidence>
<evidence type="ECO:0000313" key="11">
    <source>
        <dbReference type="Proteomes" id="UP000800200"/>
    </source>
</evidence>
<dbReference type="GO" id="GO:0046274">
    <property type="term" value="P:lignin catabolic process"/>
    <property type="evidence" value="ECO:0007669"/>
    <property type="project" value="UniProtKB-KW"/>
</dbReference>
<comment type="similarity">
    <text evidence="1">Belongs to the carbohydrate esterase 15 (CE15) family.</text>
</comment>
<evidence type="ECO:0000256" key="3">
    <source>
        <dbReference type="ARBA" id="ARBA00022729"/>
    </source>
</evidence>
<evidence type="ECO:0000256" key="1">
    <source>
        <dbReference type="ARBA" id="ARBA00010092"/>
    </source>
</evidence>
<reference evidence="10" key="1">
    <citation type="journal article" date="2020" name="Stud. Mycol.">
        <title>101 Dothideomycetes genomes: a test case for predicting lifestyles and emergence of pathogens.</title>
        <authorList>
            <person name="Haridas S."/>
            <person name="Albert R."/>
            <person name="Binder M."/>
            <person name="Bloem J."/>
            <person name="Labutti K."/>
            <person name="Salamov A."/>
            <person name="Andreopoulos B."/>
            <person name="Baker S."/>
            <person name="Barry K."/>
            <person name="Bills G."/>
            <person name="Bluhm B."/>
            <person name="Cannon C."/>
            <person name="Castanera R."/>
            <person name="Culley D."/>
            <person name="Daum C."/>
            <person name="Ezra D."/>
            <person name="Gonzalez J."/>
            <person name="Henrissat B."/>
            <person name="Kuo A."/>
            <person name="Liang C."/>
            <person name="Lipzen A."/>
            <person name="Lutzoni F."/>
            <person name="Magnuson J."/>
            <person name="Mondo S."/>
            <person name="Nolan M."/>
            <person name="Ohm R."/>
            <person name="Pangilinan J."/>
            <person name="Park H.-J."/>
            <person name="Ramirez L."/>
            <person name="Alfaro M."/>
            <person name="Sun H."/>
            <person name="Tritt A."/>
            <person name="Yoshinaga Y."/>
            <person name="Zwiers L.-H."/>
            <person name="Turgeon B."/>
            <person name="Goodwin S."/>
            <person name="Spatafora J."/>
            <person name="Crous P."/>
            <person name="Grigoriev I."/>
        </authorList>
    </citation>
    <scope>NUCLEOTIDE SEQUENCE</scope>
    <source>
        <strain evidence="10">CBS 207.26</strain>
    </source>
</reference>
<sequence>MQLVYLATIIVLVCQGHCGVIQNRDACLTTPDVPFQTNRKLPNPFRFEDGTNVTTKEQWKCRQEEMKRLIVRYELGDLPPPTKPENMTASLNNGTLIITVTEGTKTISFKAQVTLPTEGTAPYPAVISYSKALIPIPSNAAVIFYNSEEIAQDRTESSRGMGKFFDLYGNEYRSKTGGQAAKAWGLSRLLDALERNPSFGIDINRIAVTGCSYTGRPALVAGALDHRIALTIPQESGGGNAPVGGEGTNCWRLSEDPMVRCEGKCISVCGTVECPPNPSPYSPAFAKYITGRANVAELPFDHHMLAGLIAPRGLYVIETDIDFLNPLSSVGCMEAARTQWEALGVKQNMGFSLVGSHQHCQFPDSQKGELNAFYDKFLFGKDVNTDVFRNEGYRKGGNWRQWMDWTVPTLS</sequence>
<dbReference type="InterPro" id="IPR029058">
    <property type="entry name" value="AB_hydrolase_fold"/>
</dbReference>
<protein>
    <recommendedName>
        <fullName evidence="7">(4-O-methyl)-D-glucuronate--lignin esterase</fullName>
        <ecNumber evidence="7">3.1.1.117</ecNumber>
    </recommendedName>
</protein>
<comment type="catalytic activity">
    <reaction evidence="6">
        <text>a 4-O-methyl-alpha-D-glucuronosyl ester derivative + H2O = 4-O-methyl-alpha-D-glucuronate derivative + an alcohol + H(+)</text>
        <dbReference type="Rhea" id="RHEA:67452"/>
        <dbReference type="ChEBI" id="CHEBI:15377"/>
        <dbReference type="ChEBI" id="CHEBI:15378"/>
        <dbReference type="ChEBI" id="CHEBI:30879"/>
        <dbReference type="ChEBI" id="CHEBI:171667"/>
        <dbReference type="ChEBI" id="CHEBI:171668"/>
        <dbReference type="EC" id="3.1.1.117"/>
    </reaction>
    <physiologicalReaction direction="left-to-right" evidence="6">
        <dbReference type="Rhea" id="RHEA:67453"/>
    </physiologicalReaction>
</comment>
<evidence type="ECO:0000256" key="7">
    <source>
        <dbReference type="ARBA" id="ARBA00026105"/>
    </source>
</evidence>
<keyword evidence="2" id="KW-0719">Serine esterase</keyword>
<evidence type="ECO:0000256" key="4">
    <source>
        <dbReference type="ARBA" id="ARBA00022801"/>
    </source>
</evidence>
<gene>
    <name evidence="10" type="ORF">K469DRAFT_714382</name>
</gene>
<organism evidence="10 11">
    <name type="scientific">Zopfia rhizophila CBS 207.26</name>
    <dbReference type="NCBI Taxonomy" id="1314779"/>
    <lineage>
        <taxon>Eukaryota</taxon>
        <taxon>Fungi</taxon>
        <taxon>Dikarya</taxon>
        <taxon>Ascomycota</taxon>
        <taxon>Pezizomycotina</taxon>
        <taxon>Dothideomycetes</taxon>
        <taxon>Dothideomycetes incertae sedis</taxon>
        <taxon>Zopfiaceae</taxon>
        <taxon>Zopfia</taxon>
    </lineage>
</organism>
<dbReference type="CDD" id="cd06464">
    <property type="entry name" value="ACD_sHsps-like"/>
    <property type="match status" value="1"/>
</dbReference>
<dbReference type="InterPro" id="IPR054579">
    <property type="entry name" value="GCE-like_dom"/>
</dbReference>
<name>A0A6A6DR84_9PEZI</name>
<evidence type="ECO:0000256" key="8">
    <source>
        <dbReference type="SAM" id="SignalP"/>
    </source>
</evidence>
<proteinExistence type="inferred from homology"/>
<keyword evidence="4" id="KW-0378">Hydrolase</keyword>
<feature type="signal peptide" evidence="8">
    <location>
        <begin position="1"/>
        <end position="18"/>
    </location>
</feature>
<accession>A0A6A6DR84</accession>
<dbReference type="EMBL" id="ML994656">
    <property type="protein sequence ID" value="KAF2180808.1"/>
    <property type="molecule type" value="Genomic_DNA"/>
</dbReference>
<evidence type="ECO:0000256" key="5">
    <source>
        <dbReference type="ARBA" id="ARBA00023185"/>
    </source>
</evidence>
<keyword evidence="5" id="KW-0439">Lignin degradation</keyword>
<evidence type="ECO:0000313" key="10">
    <source>
        <dbReference type="EMBL" id="KAF2180808.1"/>
    </source>
</evidence>
<keyword evidence="3 8" id="KW-0732">Signal</keyword>
<dbReference type="Pfam" id="PF22244">
    <property type="entry name" value="GCE_fung"/>
    <property type="match status" value="1"/>
</dbReference>
<dbReference type="OrthoDB" id="3781271at2759"/>
<dbReference type="GO" id="GO:0052689">
    <property type="term" value="F:carboxylic ester hydrolase activity"/>
    <property type="evidence" value="ECO:0007669"/>
    <property type="project" value="UniProtKB-KW"/>
</dbReference>
<dbReference type="Proteomes" id="UP000800200">
    <property type="component" value="Unassembled WGS sequence"/>
</dbReference>
<feature type="chain" id="PRO_5025620099" description="(4-O-methyl)-D-glucuronate--lignin esterase" evidence="8">
    <location>
        <begin position="19"/>
        <end position="411"/>
    </location>
</feature>